<dbReference type="AlphaFoldDB" id="A0AAE4BM70"/>
<accession>A0AAE4BM70</accession>
<evidence type="ECO:0000313" key="3">
    <source>
        <dbReference type="Proteomes" id="UP001185331"/>
    </source>
</evidence>
<dbReference type="RefSeq" id="WP_309854376.1">
    <property type="nucleotide sequence ID" value="NZ_JAVDQJ010000004.1"/>
</dbReference>
<feature type="region of interest" description="Disordered" evidence="1">
    <location>
        <begin position="218"/>
        <end position="332"/>
    </location>
</feature>
<feature type="region of interest" description="Disordered" evidence="1">
    <location>
        <begin position="350"/>
        <end position="372"/>
    </location>
</feature>
<protein>
    <recommendedName>
        <fullName evidence="4">VWFA domain-containing protein</fullName>
    </recommendedName>
</protein>
<sequence length="568" mass="61104">MTLNSTRRWWHARTWCDYGLNLMLYYGRHGRYTFRFDESVPTAYMNPATLEVVVGPRFPRGVARQVRFLQRGRQQRAAMLEAYVAHEAGHIRFSCRKPGGTLGNLWNYLEDERIERLMTRDDADLAQRFTMLGDVLAARNRKDYTGQTLEGCLAWRWEHDQPTPLWTPANPGEWAQVRPLVEEAWTAPTSEDVVRIARQILAVVQIPEQAEPDFFLEHVSAGGGGSAQREEQPGDDGSGPGGAGEQDGGSGLEGTPDGTGPGTQGDGAAQPGGPGPSGDPASGPDDTPAPPGPGSAGSGEGGDADDLGGPGGVSAAPRKPSAPALDPGDSDEADELLDEVEGAARQLAMALRPPTDPSLARPHASRGRYDYGRHVTGSERPFMHRQVPRRPGQADVRLLRDVSSSMEGARHSAARAADMMLHRACEAAGLPYTTVEFNDSHAVIVRPGDAPMVARQRITAVQCRGSTTMWPALNTALTLPADAGRQVLVLVLCDGELTAPDLERCKALVQEARAATVVPILIGEAVNPKVVQAYEAAFGRSLVVRDHQGLATELKSWLSAVYDRMLSA</sequence>
<dbReference type="SUPFAM" id="SSF53300">
    <property type="entry name" value="vWA-like"/>
    <property type="match status" value="1"/>
</dbReference>
<reference evidence="2" key="1">
    <citation type="submission" date="2023-07" db="EMBL/GenBank/DDBJ databases">
        <title>Sorghum-associated microbial communities from plants grown in Nebraska, USA.</title>
        <authorList>
            <person name="Schachtman D."/>
        </authorList>
    </citation>
    <scope>NUCLEOTIDE SEQUENCE</scope>
    <source>
        <strain evidence="2">BE330</strain>
    </source>
</reference>
<dbReference type="Proteomes" id="UP001185331">
    <property type="component" value="Unassembled WGS sequence"/>
</dbReference>
<gene>
    <name evidence="2" type="ORF">J2Y00_001760</name>
</gene>
<evidence type="ECO:0000313" key="2">
    <source>
        <dbReference type="EMBL" id="MDR6218197.1"/>
    </source>
</evidence>
<feature type="compositionally biased region" description="Gly residues" evidence="1">
    <location>
        <begin position="236"/>
        <end position="276"/>
    </location>
</feature>
<dbReference type="InterPro" id="IPR036465">
    <property type="entry name" value="vWFA_dom_sf"/>
</dbReference>
<comment type="caution">
    <text evidence="2">The sequence shown here is derived from an EMBL/GenBank/DDBJ whole genome shotgun (WGS) entry which is preliminary data.</text>
</comment>
<evidence type="ECO:0000256" key="1">
    <source>
        <dbReference type="SAM" id="MobiDB-lite"/>
    </source>
</evidence>
<proteinExistence type="predicted"/>
<evidence type="ECO:0008006" key="4">
    <source>
        <dbReference type="Google" id="ProtNLM"/>
    </source>
</evidence>
<name>A0AAE4BM70_9DEIO</name>
<dbReference type="EMBL" id="JAVDQK010000004">
    <property type="protein sequence ID" value="MDR6218197.1"/>
    <property type="molecule type" value="Genomic_DNA"/>
</dbReference>
<organism evidence="2 3">
    <name type="scientific">Deinococcus soli</name>
    <name type="common">ex Cha et al. 2016</name>
    <dbReference type="NCBI Taxonomy" id="1309411"/>
    <lineage>
        <taxon>Bacteria</taxon>
        <taxon>Thermotogati</taxon>
        <taxon>Deinococcota</taxon>
        <taxon>Deinococci</taxon>
        <taxon>Deinococcales</taxon>
        <taxon>Deinococcaceae</taxon>
        <taxon>Deinococcus</taxon>
    </lineage>
</organism>
<dbReference type="Gene3D" id="3.40.50.410">
    <property type="entry name" value="von Willebrand factor, type A domain"/>
    <property type="match status" value="1"/>
</dbReference>